<keyword evidence="3" id="KW-1185">Reference proteome</keyword>
<dbReference type="SUPFAM" id="SSF50985">
    <property type="entry name" value="RCC1/BLIP-II"/>
    <property type="match status" value="2"/>
</dbReference>
<sequence length="570" mass="66186">MESQVWFFGQLSNFNQVKTGTPTPQLTKIKGDIVSMNGCNNNIIYYTTNNCSYSTGKNTYEKSLFAENDRIRKVSSGFSHNLILSESGRVFKTNLEKSNPKEYTEIVKLGSKCVDVLGGEFFSIFLLENGDLYCNEENLRSQISPNKQTIKKKRELDPNSILDKAELISENVLTLGEGNAARHILYLTDDYTLWSSGSNNFGQIGSDNFNQRTEKEITIPEQDNRNIQQMYSGFEMNLILYQDNALFIAGSEKSSNNPKTKGKFQRITFFNERPIKKISCGSYHTLILTQDNQVYFIGGISQINFNITKEPLLLKLDNYDHAQNLSIGCGVKFGLIHTVNDSLLYKDFYNFYKGQQFTDYKIKNLMVHRSLLEFRLNTKIETIKQILNNYSNNEIDAFLVWVYTDKFSLDHNLLYQICNKFNIESPRKKTLKHDLLALYKNEDSKDFSLLVKDFEDNEDQNDEDVDEQVDEDNYEEIPVHKFVLLARSGLFREMFQNLNEKEKDIQKIKDYSQKSIESLEIFIQYLYTDKIELTADHDPELIFEELSDAAEYYQLSNPFNFLNHLKLINK</sequence>
<dbReference type="EMBL" id="JAOAOG010000323">
    <property type="protein sequence ID" value="KAJ6229191.1"/>
    <property type="molecule type" value="Genomic_DNA"/>
</dbReference>
<accession>A0ABQ8X9F9</accession>
<dbReference type="Gene3D" id="3.30.710.10">
    <property type="entry name" value="Potassium Channel Kv1.1, Chain A"/>
    <property type="match status" value="1"/>
</dbReference>
<dbReference type="SUPFAM" id="SSF54695">
    <property type="entry name" value="POZ domain"/>
    <property type="match status" value="1"/>
</dbReference>
<dbReference type="InterPro" id="IPR009091">
    <property type="entry name" value="RCC1/BLIP-II"/>
</dbReference>
<dbReference type="Gene3D" id="2.130.10.30">
    <property type="entry name" value="Regulator of chromosome condensation 1/beta-lactamase-inhibitor protein II"/>
    <property type="match status" value="1"/>
</dbReference>
<proteinExistence type="predicted"/>
<dbReference type="Pfam" id="PF00651">
    <property type="entry name" value="BTB"/>
    <property type="match status" value="1"/>
</dbReference>
<dbReference type="PROSITE" id="PS50097">
    <property type="entry name" value="BTB"/>
    <property type="match status" value="1"/>
</dbReference>
<dbReference type="Pfam" id="PF13540">
    <property type="entry name" value="RCC1_2"/>
    <property type="match status" value="1"/>
</dbReference>
<dbReference type="CDD" id="cd18186">
    <property type="entry name" value="BTB_POZ_ZBTB_KLHL-like"/>
    <property type="match status" value="1"/>
</dbReference>
<dbReference type="InterPro" id="IPR051553">
    <property type="entry name" value="Ran_GTPase-activating"/>
</dbReference>
<organism evidence="2 3">
    <name type="scientific">Anaeramoeba flamelloides</name>
    <dbReference type="NCBI Taxonomy" id="1746091"/>
    <lineage>
        <taxon>Eukaryota</taxon>
        <taxon>Metamonada</taxon>
        <taxon>Anaeramoebidae</taxon>
        <taxon>Anaeramoeba</taxon>
    </lineage>
</organism>
<reference evidence="2" key="1">
    <citation type="submission" date="2022-08" db="EMBL/GenBank/DDBJ databases">
        <title>Novel sulfate-reducing endosymbionts in the free-living metamonad Anaeramoeba.</title>
        <authorList>
            <person name="Jerlstrom-Hultqvist J."/>
            <person name="Cepicka I."/>
            <person name="Gallot-Lavallee L."/>
            <person name="Salas-Leiva D."/>
            <person name="Curtis B.A."/>
            <person name="Zahonova K."/>
            <person name="Pipaliya S."/>
            <person name="Dacks J."/>
            <person name="Roger A.J."/>
        </authorList>
    </citation>
    <scope>NUCLEOTIDE SEQUENCE</scope>
    <source>
        <strain evidence="2">Schooner1</strain>
    </source>
</reference>
<evidence type="ECO:0000259" key="1">
    <source>
        <dbReference type="PROSITE" id="PS50097"/>
    </source>
</evidence>
<feature type="domain" description="BTB" evidence="1">
    <location>
        <begin position="463"/>
        <end position="535"/>
    </location>
</feature>
<name>A0ABQ8X9F9_9EUKA</name>
<comment type="caution">
    <text evidence="2">The sequence shown here is derived from an EMBL/GenBank/DDBJ whole genome shotgun (WGS) entry which is preliminary data.</text>
</comment>
<dbReference type="PANTHER" id="PTHR45982">
    <property type="entry name" value="REGULATOR OF CHROMOSOME CONDENSATION"/>
    <property type="match status" value="1"/>
</dbReference>
<evidence type="ECO:0000313" key="2">
    <source>
        <dbReference type="EMBL" id="KAJ6229191.1"/>
    </source>
</evidence>
<protein>
    <recommendedName>
        <fullName evidence="1">BTB domain-containing protein</fullName>
    </recommendedName>
</protein>
<dbReference type="InterPro" id="IPR011333">
    <property type="entry name" value="SKP1/BTB/POZ_sf"/>
</dbReference>
<dbReference type="Proteomes" id="UP001150062">
    <property type="component" value="Unassembled WGS sequence"/>
</dbReference>
<dbReference type="PANTHER" id="PTHR45982:SF1">
    <property type="entry name" value="REGULATOR OF CHROMOSOME CONDENSATION"/>
    <property type="match status" value="1"/>
</dbReference>
<gene>
    <name evidence="2" type="ORF">M0813_08108</name>
</gene>
<evidence type="ECO:0000313" key="3">
    <source>
        <dbReference type="Proteomes" id="UP001150062"/>
    </source>
</evidence>
<dbReference type="InterPro" id="IPR000210">
    <property type="entry name" value="BTB/POZ_dom"/>
</dbReference>